<gene>
    <name evidence="1" type="ORF">PPEP_b0640</name>
</gene>
<dbReference type="EMBL" id="AQHF01000034">
    <property type="protein sequence ID" value="MBE0348808.1"/>
    <property type="molecule type" value="Genomic_DNA"/>
</dbReference>
<accession>A0A8I0N0S9</accession>
<dbReference type="Proteomes" id="UP000660708">
    <property type="component" value="Unassembled WGS sequence"/>
</dbReference>
<dbReference type="AlphaFoldDB" id="A0A8I0N0S9"/>
<name>A0A8I0N0S9_9GAMM</name>
<sequence length="42" mass="4935">MQNQSESSLRLISHDQKIVDSKQAKYNYEYKRGCYGYFGGEL</sequence>
<protein>
    <submittedName>
        <fullName evidence="1">Uncharacterized protein</fullName>
    </submittedName>
</protein>
<proteinExistence type="predicted"/>
<organism evidence="1 2">
    <name type="scientific">Pseudoalteromonas peptidolytica F12-50-A1</name>
    <dbReference type="NCBI Taxonomy" id="1315280"/>
    <lineage>
        <taxon>Bacteria</taxon>
        <taxon>Pseudomonadati</taxon>
        <taxon>Pseudomonadota</taxon>
        <taxon>Gammaproteobacteria</taxon>
        <taxon>Alteromonadales</taxon>
        <taxon>Pseudoalteromonadaceae</taxon>
        <taxon>Pseudoalteromonas</taxon>
    </lineage>
</organism>
<evidence type="ECO:0000313" key="2">
    <source>
        <dbReference type="Proteomes" id="UP000660708"/>
    </source>
</evidence>
<reference evidence="1 2" key="1">
    <citation type="submission" date="2015-06" db="EMBL/GenBank/DDBJ databases">
        <title>Genome sequence of Pseudoalteromonas peptidolytica.</title>
        <authorList>
            <person name="Xie B.-B."/>
            <person name="Rong J.-C."/>
            <person name="Qin Q.-L."/>
            <person name="Zhang Y.-Z."/>
        </authorList>
    </citation>
    <scope>NUCLEOTIDE SEQUENCE [LARGE SCALE GENOMIC DNA]</scope>
    <source>
        <strain evidence="1 2">F12-50-A1</strain>
    </source>
</reference>
<keyword evidence="2" id="KW-1185">Reference proteome</keyword>
<comment type="caution">
    <text evidence="1">The sequence shown here is derived from an EMBL/GenBank/DDBJ whole genome shotgun (WGS) entry which is preliminary data.</text>
</comment>
<evidence type="ECO:0000313" key="1">
    <source>
        <dbReference type="EMBL" id="MBE0348808.1"/>
    </source>
</evidence>